<keyword evidence="3" id="KW-0067">ATP-binding</keyword>
<organism evidence="5 6">
    <name type="scientific">Candidatus Thiomargarita nelsonii</name>
    <dbReference type="NCBI Taxonomy" id="1003181"/>
    <lineage>
        <taxon>Bacteria</taxon>
        <taxon>Pseudomonadati</taxon>
        <taxon>Pseudomonadota</taxon>
        <taxon>Gammaproteobacteria</taxon>
        <taxon>Thiotrichales</taxon>
        <taxon>Thiotrichaceae</taxon>
        <taxon>Thiomargarita</taxon>
    </lineage>
</organism>
<dbReference type="GO" id="GO:0005886">
    <property type="term" value="C:plasma membrane"/>
    <property type="evidence" value="ECO:0007669"/>
    <property type="project" value="TreeGrafter"/>
</dbReference>
<dbReference type="PROSITE" id="PS00211">
    <property type="entry name" value="ABC_TRANSPORTER_1"/>
    <property type="match status" value="1"/>
</dbReference>
<feature type="domain" description="ABC transporter" evidence="4">
    <location>
        <begin position="2"/>
        <end position="256"/>
    </location>
</feature>
<gene>
    <name evidence="5" type="ORF">PN36_08880</name>
</gene>
<dbReference type="Proteomes" id="UP000030428">
    <property type="component" value="Unassembled WGS sequence"/>
</dbReference>
<accession>A0A0A6RVT8</accession>
<name>A0A0A6RVT8_9GAMM</name>
<dbReference type="InterPro" id="IPR003439">
    <property type="entry name" value="ABC_transporter-like_ATP-bd"/>
</dbReference>
<dbReference type="PANTHER" id="PTHR24220">
    <property type="entry name" value="IMPORT ATP-BINDING PROTEIN"/>
    <property type="match status" value="1"/>
</dbReference>
<keyword evidence="6" id="KW-1185">Reference proteome</keyword>
<dbReference type="InterPro" id="IPR017911">
    <property type="entry name" value="MacB-like_ATP-bd"/>
</dbReference>
<evidence type="ECO:0000256" key="2">
    <source>
        <dbReference type="ARBA" id="ARBA00022741"/>
    </source>
</evidence>
<evidence type="ECO:0000256" key="1">
    <source>
        <dbReference type="ARBA" id="ARBA00022448"/>
    </source>
</evidence>
<dbReference type="InterPro" id="IPR017871">
    <property type="entry name" value="ABC_transporter-like_CS"/>
</dbReference>
<keyword evidence="1" id="KW-0813">Transport</keyword>
<dbReference type="GO" id="GO:0005524">
    <property type="term" value="F:ATP binding"/>
    <property type="evidence" value="ECO:0007669"/>
    <property type="project" value="UniProtKB-KW"/>
</dbReference>
<evidence type="ECO:0000259" key="4">
    <source>
        <dbReference type="PROSITE" id="PS50893"/>
    </source>
</evidence>
<keyword evidence="2" id="KW-0547">Nucleotide-binding</keyword>
<dbReference type="CDD" id="cd03255">
    <property type="entry name" value="ABC_MJ0796_LolCDE_FtsE"/>
    <property type="match status" value="1"/>
</dbReference>
<proteinExistence type="predicted"/>
<dbReference type="AlphaFoldDB" id="A0A0A6RVT8"/>
<reference evidence="5 6" key="1">
    <citation type="journal article" date="2016" name="Front. Microbiol.">
        <title>Single-Cell (Meta-)Genomics of a Dimorphic Candidatus Thiomargarita nelsonii Reveals Genomic Plasticity.</title>
        <authorList>
            <person name="Flood B.E."/>
            <person name="Fliss P."/>
            <person name="Jones D.S."/>
            <person name="Dick G.J."/>
            <person name="Jain S."/>
            <person name="Kaster A.K."/>
            <person name="Winkel M."/>
            <person name="Mussmann M."/>
            <person name="Bailey J."/>
        </authorList>
    </citation>
    <scope>NUCLEOTIDE SEQUENCE [LARGE SCALE GENOMIC DNA]</scope>
    <source>
        <strain evidence="5">Hydrate Ridge</strain>
    </source>
</reference>
<dbReference type="GO" id="GO:0016887">
    <property type="term" value="F:ATP hydrolysis activity"/>
    <property type="evidence" value="ECO:0007669"/>
    <property type="project" value="InterPro"/>
</dbReference>
<sequence>MIKVNNLNRTYNLVEGKTFKKQIIYNNLSLRVTQGEFVAIVGPSGCGKSTLLNMIGMLDSVKDRDYVRVFNEASGKKESIPTIEGNGQIILDGQDVTELKGDVKSEFINKNIGFIFQFHHLIPELTALQNVALPMRIQGKSKKEANKQAQHLLEEMELGEYKSKKPAVLSGGEKQRVAIARALINNPKMLLADEPTGSLHPKMKQDILEGFIKLNRDKNITILMVTHDLDSLYDDNQQLKIDRLISLSKVENTGEI</sequence>
<comment type="caution">
    <text evidence="5">The sequence shown here is derived from an EMBL/GenBank/DDBJ whole genome shotgun (WGS) entry which is preliminary data.</text>
</comment>
<dbReference type="InterPro" id="IPR015854">
    <property type="entry name" value="ABC_transpr_LolD-like"/>
</dbReference>
<dbReference type="GO" id="GO:0022857">
    <property type="term" value="F:transmembrane transporter activity"/>
    <property type="evidence" value="ECO:0007669"/>
    <property type="project" value="TreeGrafter"/>
</dbReference>
<dbReference type="EMBL" id="JSZA02000026">
    <property type="protein sequence ID" value="KHD07991.1"/>
    <property type="molecule type" value="Genomic_DNA"/>
</dbReference>
<evidence type="ECO:0000313" key="6">
    <source>
        <dbReference type="Proteomes" id="UP000030428"/>
    </source>
</evidence>
<dbReference type="SUPFAM" id="SSF52540">
    <property type="entry name" value="P-loop containing nucleoside triphosphate hydrolases"/>
    <property type="match status" value="1"/>
</dbReference>
<dbReference type="Gene3D" id="3.40.50.300">
    <property type="entry name" value="P-loop containing nucleotide triphosphate hydrolases"/>
    <property type="match status" value="1"/>
</dbReference>
<dbReference type="SMART" id="SM00382">
    <property type="entry name" value="AAA"/>
    <property type="match status" value="1"/>
</dbReference>
<evidence type="ECO:0000313" key="5">
    <source>
        <dbReference type="EMBL" id="KHD07991.1"/>
    </source>
</evidence>
<protein>
    <recommendedName>
        <fullName evidence="4">ABC transporter domain-containing protein</fullName>
    </recommendedName>
</protein>
<dbReference type="PROSITE" id="PS50893">
    <property type="entry name" value="ABC_TRANSPORTER_2"/>
    <property type="match status" value="1"/>
</dbReference>
<evidence type="ECO:0000256" key="3">
    <source>
        <dbReference type="ARBA" id="ARBA00022840"/>
    </source>
</evidence>
<dbReference type="Pfam" id="PF00005">
    <property type="entry name" value="ABC_tran"/>
    <property type="match status" value="1"/>
</dbReference>
<dbReference type="InterPro" id="IPR027417">
    <property type="entry name" value="P-loop_NTPase"/>
</dbReference>
<dbReference type="InterPro" id="IPR003593">
    <property type="entry name" value="AAA+_ATPase"/>
</dbReference>